<evidence type="ECO:0000259" key="2">
    <source>
        <dbReference type="Pfam" id="PF13460"/>
    </source>
</evidence>
<name>A0ABP7SSY0_9PSEU</name>
<evidence type="ECO:0000313" key="4">
    <source>
        <dbReference type="Proteomes" id="UP001501747"/>
    </source>
</evidence>
<proteinExistence type="predicted"/>
<accession>A0ABP7SSY0</accession>
<evidence type="ECO:0000313" key="3">
    <source>
        <dbReference type="EMBL" id="GAA4015868.1"/>
    </source>
</evidence>
<dbReference type="EMBL" id="BAABAL010000017">
    <property type="protein sequence ID" value="GAA4015868.1"/>
    <property type="molecule type" value="Genomic_DNA"/>
</dbReference>
<feature type="region of interest" description="Disordered" evidence="1">
    <location>
        <begin position="1"/>
        <end position="26"/>
    </location>
</feature>
<reference evidence="4" key="1">
    <citation type="journal article" date="2019" name="Int. J. Syst. Evol. Microbiol.">
        <title>The Global Catalogue of Microorganisms (GCM) 10K type strain sequencing project: providing services to taxonomists for standard genome sequencing and annotation.</title>
        <authorList>
            <consortium name="The Broad Institute Genomics Platform"/>
            <consortium name="The Broad Institute Genome Sequencing Center for Infectious Disease"/>
            <person name="Wu L."/>
            <person name="Ma J."/>
        </authorList>
    </citation>
    <scope>NUCLEOTIDE SEQUENCE [LARGE SCALE GENOMIC DNA]</scope>
    <source>
        <strain evidence="4">JCM 17342</strain>
    </source>
</reference>
<dbReference type="InterPro" id="IPR036291">
    <property type="entry name" value="NAD(P)-bd_dom_sf"/>
</dbReference>
<evidence type="ECO:0000256" key="1">
    <source>
        <dbReference type="SAM" id="MobiDB-lite"/>
    </source>
</evidence>
<dbReference type="Gene3D" id="3.40.50.720">
    <property type="entry name" value="NAD(P)-binding Rossmann-like Domain"/>
    <property type="match status" value="1"/>
</dbReference>
<dbReference type="Proteomes" id="UP001501747">
    <property type="component" value="Unassembled WGS sequence"/>
</dbReference>
<dbReference type="RefSeq" id="WP_344877624.1">
    <property type="nucleotide sequence ID" value="NZ_BAABAL010000017.1"/>
</dbReference>
<dbReference type="Pfam" id="PF13460">
    <property type="entry name" value="NAD_binding_10"/>
    <property type="match status" value="1"/>
</dbReference>
<dbReference type="InterPro" id="IPR051606">
    <property type="entry name" value="Polyketide_Oxido-like"/>
</dbReference>
<sequence length="207" mass="21631">MFGAAGSVGSRVMAEARSRGHSVTGVTRDATRFPELRRGNAADVEDVIALSRGQDLVISATRPATGREAELVTTTKAVLAGLAETGVRLLMVGGAASLTVPGTGTGTGTGTTVLDDPNLPPEIRAIAEACDAQLAVCRAETVADWAYLSPPALLEPGARTGSYRLGRDELIVDAEGNSTISMEDLAVALLDEAERPRHRRTRFTVGY</sequence>
<organism evidence="3 4">
    <name type="scientific">Allokutzneria multivorans</name>
    <dbReference type="NCBI Taxonomy" id="1142134"/>
    <lineage>
        <taxon>Bacteria</taxon>
        <taxon>Bacillati</taxon>
        <taxon>Actinomycetota</taxon>
        <taxon>Actinomycetes</taxon>
        <taxon>Pseudonocardiales</taxon>
        <taxon>Pseudonocardiaceae</taxon>
        <taxon>Allokutzneria</taxon>
    </lineage>
</organism>
<feature type="domain" description="NAD(P)-binding" evidence="2">
    <location>
        <begin position="3"/>
        <end position="194"/>
    </location>
</feature>
<keyword evidence="4" id="KW-1185">Reference proteome</keyword>
<protein>
    <submittedName>
        <fullName evidence="3">NAD(P)-dependent oxidoreductase</fullName>
    </submittedName>
</protein>
<dbReference type="SUPFAM" id="SSF51735">
    <property type="entry name" value="NAD(P)-binding Rossmann-fold domains"/>
    <property type="match status" value="1"/>
</dbReference>
<dbReference type="InterPro" id="IPR016040">
    <property type="entry name" value="NAD(P)-bd_dom"/>
</dbReference>
<comment type="caution">
    <text evidence="3">The sequence shown here is derived from an EMBL/GenBank/DDBJ whole genome shotgun (WGS) entry which is preliminary data.</text>
</comment>
<dbReference type="PANTHER" id="PTHR43355">
    <property type="entry name" value="FLAVIN REDUCTASE (NADPH)"/>
    <property type="match status" value="1"/>
</dbReference>
<dbReference type="PANTHER" id="PTHR43355:SF2">
    <property type="entry name" value="FLAVIN REDUCTASE (NADPH)"/>
    <property type="match status" value="1"/>
</dbReference>
<gene>
    <name evidence="3" type="ORF">GCM10022247_43540</name>
</gene>